<dbReference type="AlphaFoldDB" id="A0A976BFI1"/>
<evidence type="ECO:0000313" key="2">
    <source>
        <dbReference type="Proteomes" id="UP000256862"/>
    </source>
</evidence>
<sequence>MPGHGRPGPVGALGRRLAAATRFVVVAGTWLAGVCGKRAAISAICAGCVGSVVHRDAFLFKTKGACPATQCDRRVTAAVPARRLDARRVSERKKRAKANSVDLARFRAANPAYGFQN</sequence>
<evidence type="ECO:0000313" key="1">
    <source>
        <dbReference type="EMBL" id="SPC17277.1"/>
    </source>
</evidence>
<dbReference type="EMBL" id="OGUS01000131">
    <property type="protein sequence ID" value="SPC17277.1"/>
    <property type="molecule type" value="Genomic_DNA"/>
</dbReference>
<accession>A0A976BFI1</accession>
<name>A0A976BFI1_9BURK</name>
<proteinExistence type="predicted"/>
<reference evidence="1 2" key="1">
    <citation type="submission" date="2018-01" db="EMBL/GenBank/DDBJ databases">
        <authorList>
            <person name="Clerissi C."/>
        </authorList>
    </citation>
    <scope>NUCLEOTIDE SEQUENCE [LARGE SCALE GENOMIC DNA]</scope>
    <source>
        <strain evidence="1">Cupriavidus oxalaticus LMG 2235</strain>
    </source>
</reference>
<comment type="caution">
    <text evidence="1">The sequence shown here is derived from an EMBL/GenBank/DDBJ whole genome shotgun (WGS) entry which is preliminary data.</text>
</comment>
<dbReference type="Proteomes" id="UP000256862">
    <property type="component" value="Chromosome CO2235"/>
</dbReference>
<organism evidence="1 2">
    <name type="scientific">Cupriavidus oxalaticus</name>
    <dbReference type="NCBI Taxonomy" id="96344"/>
    <lineage>
        <taxon>Bacteria</taxon>
        <taxon>Pseudomonadati</taxon>
        <taxon>Pseudomonadota</taxon>
        <taxon>Betaproteobacteria</taxon>
        <taxon>Burkholderiales</taxon>
        <taxon>Burkholderiaceae</taxon>
        <taxon>Cupriavidus</taxon>
    </lineage>
</organism>
<gene>
    <name evidence="1" type="ORF">CO2235_90151</name>
</gene>
<protein>
    <submittedName>
        <fullName evidence="1">Uncharacterized protein</fullName>
    </submittedName>
</protein>